<accession>A0A2P0ZGW9</accession>
<dbReference type="RefSeq" id="WP_414581497.1">
    <property type="nucleotide sequence ID" value="NZ_CAWUDP010000004.1"/>
</dbReference>
<dbReference type="NCBIfam" id="TIGR03798">
    <property type="entry name" value="leader_Nif11"/>
    <property type="match status" value="1"/>
</dbReference>
<name>A0A2P0ZGW9_9CYAN</name>
<proteinExistence type="predicted"/>
<protein>
    <submittedName>
        <fullName evidence="2">Nif11-type</fullName>
    </submittedName>
</protein>
<reference evidence="2" key="1">
    <citation type="journal article" date="2018" name="Science">
        <title>Natural noncanonical protein splicing yields products with diverse ?-amino acid residues.</title>
        <authorList>
            <person name="Morinaka B.I."/>
            <person name="Lakis E."/>
            <person name="Verest M."/>
            <person name="Helf M.J."/>
            <person name="Scalvenzi T."/>
            <person name="Vagstad A.L."/>
            <person name="Sims J."/>
            <person name="Sunagawa S."/>
            <person name="Gugger M."/>
            <person name="Piel J."/>
        </authorList>
    </citation>
    <scope>NUCLEOTIDE SEQUENCE</scope>
    <source>
        <strain evidence="2">PCC 10023</strain>
    </source>
</reference>
<dbReference type="AlphaFoldDB" id="A0A2P0ZGW9"/>
<organism evidence="2">
    <name type="scientific">Scytonema sp. PCC 10023</name>
    <dbReference type="NCBI Taxonomy" id="1680591"/>
    <lineage>
        <taxon>Bacteria</taxon>
        <taxon>Bacillati</taxon>
        <taxon>Cyanobacteriota</taxon>
        <taxon>Cyanophyceae</taxon>
        <taxon>Nostocales</taxon>
        <taxon>Scytonemataceae</taxon>
        <taxon>Scytonema</taxon>
    </lineage>
</organism>
<feature type="domain" description="Nif11" evidence="1">
    <location>
        <begin position="1"/>
        <end position="47"/>
    </location>
</feature>
<dbReference type="InterPro" id="IPR012903">
    <property type="entry name" value="Nif11"/>
</dbReference>
<sequence>MSIESANAFYQRVTTDQAFRTQLQNTASEERTAIIQAAGYDFTPEEWETATAPVLDSAEANTELNDAQLEAIAGGRIFFPVYGLPPNLTWPKV</sequence>
<dbReference type="EMBL" id="MG373783">
    <property type="protein sequence ID" value="AVH79703.1"/>
    <property type="molecule type" value="Genomic_DNA"/>
</dbReference>
<dbReference type="InterPro" id="IPR022516">
    <property type="entry name" value="CHP03798_Ocin"/>
</dbReference>
<evidence type="ECO:0000313" key="2">
    <source>
        <dbReference type="EMBL" id="AVH79703.1"/>
    </source>
</evidence>
<dbReference type="Pfam" id="PF07862">
    <property type="entry name" value="Nif11"/>
    <property type="match status" value="1"/>
</dbReference>
<evidence type="ECO:0000259" key="1">
    <source>
        <dbReference type="Pfam" id="PF07862"/>
    </source>
</evidence>